<accession>A0AAW9HEH6</accession>
<proteinExistence type="predicted"/>
<dbReference type="AlphaFoldDB" id="A0AAW9HEH6"/>
<organism evidence="1 2">
    <name type="scientific">Actinotignum timonense</name>
    <dbReference type="NCBI Taxonomy" id="1870995"/>
    <lineage>
        <taxon>Bacteria</taxon>
        <taxon>Bacillati</taxon>
        <taxon>Actinomycetota</taxon>
        <taxon>Actinomycetes</taxon>
        <taxon>Actinomycetales</taxon>
        <taxon>Actinomycetaceae</taxon>
        <taxon>Actinotignum</taxon>
    </lineage>
</organism>
<gene>
    <name evidence="1" type="ORF">R6G74_08985</name>
</gene>
<evidence type="ECO:0000313" key="2">
    <source>
        <dbReference type="Proteomes" id="UP001288320"/>
    </source>
</evidence>
<dbReference type="RefSeq" id="WP_284883333.1">
    <property type="nucleotide sequence ID" value="NZ_JASOHK010000067.1"/>
</dbReference>
<dbReference type="EMBL" id="JAWNFV010000025">
    <property type="protein sequence ID" value="MDY5141438.1"/>
    <property type="molecule type" value="Genomic_DNA"/>
</dbReference>
<dbReference type="Proteomes" id="UP001288320">
    <property type="component" value="Unassembled WGS sequence"/>
</dbReference>
<protein>
    <recommendedName>
        <fullName evidence="3">ThuA-like domain-containing protein</fullName>
    </recommendedName>
</protein>
<comment type="caution">
    <text evidence="1">The sequence shown here is derived from an EMBL/GenBank/DDBJ whole genome shotgun (WGS) entry which is preliminary data.</text>
</comment>
<evidence type="ECO:0000313" key="1">
    <source>
        <dbReference type="EMBL" id="MDY5141438.1"/>
    </source>
</evidence>
<evidence type="ECO:0008006" key="3">
    <source>
        <dbReference type="Google" id="ProtNLM"/>
    </source>
</evidence>
<sequence>MKKIAFVHTGSFFHLATVKDPAVRARPVTPVYWPDYSGDFSEFDAVYLAARNHPGVVAAQHGQVLEFLGQADKKVFIDGINQVDSWLPGTSETPRGTNFWSWRTGEDLGRRSVNTDHPLWQYLSDEAVHWHYHGVLAPPAGATPLVVLTQVEQTGPGVDPWGGHYLALPDHPNILLYHDNVTFPAELVVSTMDATYHHGAGFMPGATQLLYRMLEWLGD</sequence>
<name>A0AAW9HEH6_9ACTO</name>
<reference evidence="1" key="1">
    <citation type="submission" date="2023-10" db="EMBL/GenBank/DDBJ databases">
        <title>Whole Genome based description of the genera Actinobaculum and Actinotignum reveals a complex phylogenetic relationship within the species included in the genus Actinotignum.</title>
        <authorList>
            <person name="Jensen C.S."/>
            <person name="Dargis R."/>
            <person name="Kemp M."/>
            <person name="Christensen J.J."/>
        </authorList>
    </citation>
    <scope>NUCLEOTIDE SEQUENCE</scope>
    <source>
        <strain evidence="1">SLA_B245</strain>
    </source>
</reference>